<comment type="subcellular location">
    <subcellularLocation>
        <location evidence="1">Cell surface</location>
    </subcellularLocation>
</comment>
<dbReference type="PROSITE" id="PS00409">
    <property type="entry name" value="PROKAR_NTER_METHYL"/>
    <property type="match status" value="1"/>
</dbReference>
<dbReference type="Pfam" id="PF07963">
    <property type="entry name" value="N_methyl"/>
    <property type="match status" value="1"/>
</dbReference>
<keyword evidence="5" id="KW-1185">Reference proteome</keyword>
<evidence type="ECO:0000256" key="1">
    <source>
        <dbReference type="ARBA" id="ARBA00004241"/>
    </source>
</evidence>
<protein>
    <submittedName>
        <fullName evidence="4">Prepilin-type N-terminal cleavage/methylation domain-containing protein</fullName>
    </submittedName>
</protein>
<evidence type="ECO:0000313" key="5">
    <source>
        <dbReference type="Proteomes" id="UP001597231"/>
    </source>
</evidence>
<dbReference type="RefSeq" id="WP_381479712.1">
    <property type="nucleotide sequence ID" value="NZ_JBHTLT010000014.1"/>
</dbReference>
<gene>
    <name evidence="4" type="ORF">ACFQ38_02450</name>
</gene>
<accession>A0ABW3TTH4</accession>
<keyword evidence="3" id="KW-0472">Membrane</keyword>
<dbReference type="NCBIfam" id="TIGR02532">
    <property type="entry name" value="IV_pilin_GFxxxE"/>
    <property type="match status" value="1"/>
</dbReference>
<dbReference type="InterPro" id="IPR012902">
    <property type="entry name" value="N_methyl_site"/>
</dbReference>
<keyword evidence="2" id="KW-0178">Competence</keyword>
<organism evidence="4 5">
    <name type="scientific">Sporosarcina contaminans</name>
    <dbReference type="NCBI Taxonomy" id="633403"/>
    <lineage>
        <taxon>Bacteria</taxon>
        <taxon>Bacillati</taxon>
        <taxon>Bacillota</taxon>
        <taxon>Bacilli</taxon>
        <taxon>Bacillales</taxon>
        <taxon>Caryophanaceae</taxon>
        <taxon>Sporosarcina</taxon>
    </lineage>
</organism>
<comment type="caution">
    <text evidence="4">The sequence shown here is derived from an EMBL/GenBank/DDBJ whole genome shotgun (WGS) entry which is preliminary data.</text>
</comment>
<evidence type="ECO:0000313" key="4">
    <source>
        <dbReference type="EMBL" id="MFD1203990.1"/>
    </source>
</evidence>
<sequence>MKHLEERGVTLVEVLTSLVILGIVFIGFMTVFPQMTSFNMKTSTKLEAMNEARNLLETIQHVYTYDEFSQENGYEVENDEWVKKESNELGVVEYRIAKTPSLQAGATSNESNLHVIQINIAKDDKVVSGTFGFIEIIN</sequence>
<dbReference type="Proteomes" id="UP001597231">
    <property type="component" value="Unassembled WGS sequence"/>
</dbReference>
<reference evidence="5" key="1">
    <citation type="journal article" date="2019" name="Int. J. Syst. Evol. Microbiol.">
        <title>The Global Catalogue of Microorganisms (GCM) 10K type strain sequencing project: providing services to taxonomists for standard genome sequencing and annotation.</title>
        <authorList>
            <consortium name="The Broad Institute Genomics Platform"/>
            <consortium name="The Broad Institute Genome Sequencing Center for Infectious Disease"/>
            <person name="Wu L."/>
            <person name="Ma J."/>
        </authorList>
    </citation>
    <scope>NUCLEOTIDE SEQUENCE [LARGE SCALE GENOMIC DNA]</scope>
    <source>
        <strain evidence="5">CCUG 53915</strain>
    </source>
</reference>
<evidence type="ECO:0000256" key="3">
    <source>
        <dbReference type="SAM" id="Phobius"/>
    </source>
</evidence>
<keyword evidence="3" id="KW-0812">Transmembrane</keyword>
<proteinExistence type="predicted"/>
<name>A0ABW3TTH4_9BACL</name>
<evidence type="ECO:0000256" key="2">
    <source>
        <dbReference type="ARBA" id="ARBA00023287"/>
    </source>
</evidence>
<feature type="transmembrane region" description="Helical" evidence="3">
    <location>
        <begin position="12"/>
        <end position="32"/>
    </location>
</feature>
<keyword evidence="3" id="KW-1133">Transmembrane helix</keyword>
<dbReference type="EMBL" id="JBHTLT010000014">
    <property type="protein sequence ID" value="MFD1203990.1"/>
    <property type="molecule type" value="Genomic_DNA"/>
</dbReference>